<dbReference type="PROSITE" id="PS00636">
    <property type="entry name" value="DNAJ_1"/>
    <property type="match status" value="1"/>
</dbReference>
<dbReference type="EMBL" id="QJUP01000001">
    <property type="protein sequence ID" value="TBU99780.1"/>
    <property type="molecule type" value="Genomic_DNA"/>
</dbReference>
<dbReference type="SMART" id="SM00271">
    <property type="entry name" value="DnaJ"/>
    <property type="match status" value="1"/>
</dbReference>
<keyword evidence="1" id="KW-0143">Chaperone</keyword>
<dbReference type="SUPFAM" id="SSF46565">
    <property type="entry name" value="Chaperone J-domain"/>
    <property type="match status" value="1"/>
</dbReference>
<dbReference type="OrthoDB" id="9779889at2"/>
<dbReference type="InterPro" id="IPR002939">
    <property type="entry name" value="DnaJ_C"/>
</dbReference>
<name>A0A4Q9RDZ1_9GAMM</name>
<evidence type="ECO:0000256" key="2">
    <source>
        <dbReference type="SAM" id="MobiDB-lite"/>
    </source>
</evidence>
<feature type="domain" description="J" evidence="3">
    <location>
        <begin position="5"/>
        <end position="69"/>
    </location>
</feature>
<comment type="caution">
    <text evidence="4">The sequence shown here is derived from an EMBL/GenBank/DDBJ whole genome shotgun (WGS) entry which is preliminary data.</text>
</comment>
<proteinExistence type="predicted"/>
<evidence type="ECO:0000256" key="1">
    <source>
        <dbReference type="ARBA" id="ARBA00023186"/>
    </source>
</evidence>
<dbReference type="GO" id="GO:0051082">
    <property type="term" value="F:unfolded protein binding"/>
    <property type="evidence" value="ECO:0007669"/>
    <property type="project" value="InterPro"/>
</dbReference>
<dbReference type="SUPFAM" id="SSF49493">
    <property type="entry name" value="HSP40/DnaJ peptide-binding domain"/>
    <property type="match status" value="2"/>
</dbReference>
<sequence>MEFKDYYAILGVDEQADAKTIKSAYRKLAHRYHPDVSKEQNAEERFKEVAEAYEVLKDPEKRSEYDHLRRHGSAQDSFQPPPGWQSSSSFNDGGTVFEGDFSDFFESLFGARQASAGNRPRPGRDIELELPVFLEELLASQPKPISYPLPGNQSRTLNVTLPKGVGDGERIRLKGQGAPGREGAPAGDLYLTIRLVPHPLFDVDGHDLILTVPLAPWEAALGARITIPTLGGQLLLNVPANSQNGQRLRLKGKGLPTKETAGDLYAVLRIVMPKASDEQAQALWRQLQQQSPFDPRANWSVRQ</sequence>
<dbReference type="RefSeq" id="WP_131183332.1">
    <property type="nucleotide sequence ID" value="NZ_QJUO01000003.1"/>
</dbReference>
<dbReference type="InterPro" id="IPR018253">
    <property type="entry name" value="DnaJ_domain_CS"/>
</dbReference>
<evidence type="ECO:0000259" key="3">
    <source>
        <dbReference type="PROSITE" id="PS50076"/>
    </source>
</evidence>
<dbReference type="PROSITE" id="PS50076">
    <property type="entry name" value="DNAJ_2"/>
    <property type="match status" value="1"/>
</dbReference>
<dbReference type="Gene3D" id="2.60.260.20">
    <property type="entry name" value="Urease metallochaperone UreE, N-terminal domain"/>
    <property type="match status" value="2"/>
</dbReference>
<feature type="region of interest" description="Disordered" evidence="2">
    <location>
        <begin position="65"/>
        <end position="92"/>
    </location>
</feature>
<dbReference type="AlphaFoldDB" id="A0A4Q9RDZ1"/>
<dbReference type="PANTHER" id="PTHR43096">
    <property type="entry name" value="DNAJ HOMOLOG 1, MITOCHONDRIAL-RELATED"/>
    <property type="match status" value="1"/>
</dbReference>
<dbReference type="GO" id="GO:0042026">
    <property type="term" value="P:protein refolding"/>
    <property type="evidence" value="ECO:0007669"/>
    <property type="project" value="TreeGrafter"/>
</dbReference>
<dbReference type="Pfam" id="PF01556">
    <property type="entry name" value="DnaJ_C"/>
    <property type="match status" value="1"/>
</dbReference>
<dbReference type="CDD" id="cd10747">
    <property type="entry name" value="DnaJ_C"/>
    <property type="match status" value="1"/>
</dbReference>
<protein>
    <submittedName>
        <fullName evidence="4">DNA-binding protein</fullName>
    </submittedName>
</protein>
<keyword evidence="5" id="KW-1185">Reference proteome</keyword>
<dbReference type="Proteomes" id="UP000292639">
    <property type="component" value="Unassembled WGS sequence"/>
</dbReference>
<dbReference type="Gene3D" id="1.10.287.110">
    <property type="entry name" value="DnaJ domain"/>
    <property type="match status" value="1"/>
</dbReference>
<reference evidence="4 5" key="1">
    <citation type="submission" date="2018-06" db="EMBL/GenBank/DDBJ databases">
        <title>Three novel Pseudomonas species isolated from symptomatic oak.</title>
        <authorList>
            <person name="Bueno-Gonzalez V."/>
            <person name="Brady C."/>
        </authorList>
    </citation>
    <scope>NUCLEOTIDE SEQUENCE [LARGE SCALE GENOMIC DNA]</scope>
    <source>
        <strain evidence="4 5">P17C</strain>
    </source>
</reference>
<accession>A0A4Q9RDZ1</accession>
<evidence type="ECO:0000313" key="4">
    <source>
        <dbReference type="EMBL" id="TBU99780.1"/>
    </source>
</evidence>
<keyword evidence="4" id="KW-0238">DNA-binding</keyword>
<gene>
    <name evidence="4" type="ORF">DNJ96_00295</name>
</gene>
<dbReference type="PRINTS" id="PR00625">
    <property type="entry name" value="JDOMAIN"/>
</dbReference>
<dbReference type="GO" id="GO:0005737">
    <property type="term" value="C:cytoplasm"/>
    <property type="evidence" value="ECO:0007669"/>
    <property type="project" value="TreeGrafter"/>
</dbReference>
<dbReference type="CDD" id="cd06257">
    <property type="entry name" value="DnaJ"/>
    <property type="match status" value="1"/>
</dbReference>
<dbReference type="Pfam" id="PF00226">
    <property type="entry name" value="DnaJ"/>
    <property type="match status" value="1"/>
</dbReference>
<dbReference type="GO" id="GO:0003677">
    <property type="term" value="F:DNA binding"/>
    <property type="evidence" value="ECO:0007669"/>
    <property type="project" value="UniProtKB-KW"/>
</dbReference>
<dbReference type="InterPro" id="IPR036869">
    <property type="entry name" value="J_dom_sf"/>
</dbReference>
<dbReference type="InterPro" id="IPR008971">
    <property type="entry name" value="HSP40/DnaJ_pept-bd"/>
</dbReference>
<dbReference type="PANTHER" id="PTHR43096:SF52">
    <property type="entry name" value="DNAJ HOMOLOG 1, MITOCHONDRIAL-RELATED"/>
    <property type="match status" value="1"/>
</dbReference>
<organism evidence="4 5">
    <name type="scientific">Stutzerimonas kirkiae</name>
    <dbReference type="NCBI Taxonomy" id="2211392"/>
    <lineage>
        <taxon>Bacteria</taxon>
        <taxon>Pseudomonadati</taxon>
        <taxon>Pseudomonadota</taxon>
        <taxon>Gammaproteobacteria</taxon>
        <taxon>Pseudomonadales</taxon>
        <taxon>Pseudomonadaceae</taxon>
        <taxon>Stutzerimonas</taxon>
    </lineage>
</organism>
<dbReference type="FunFam" id="2.60.260.20:FF:000013">
    <property type="entry name" value="DnaJ subfamily B member 11"/>
    <property type="match status" value="1"/>
</dbReference>
<evidence type="ECO:0000313" key="5">
    <source>
        <dbReference type="Proteomes" id="UP000292639"/>
    </source>
</evidence>
<dbReference type="InterPro" id="IPR001623">
    <property type="entry name" value="DnaJ_domain"/>
</dbReference>
<dbReference type="Gene3D" id="1.20.5.460">
    <property type="entry name" value="Single helix bin"/>
    <property type="match status" value="1"/>
</dbReference>
<feature type="compositionally biased region" description="Polar residues" evidence="2">
    <location>
        <begin position="74"/>
        <end position="92"/>
    </location>
</feature>